<sequence length="297" mass="34163">MSDWGPVFMAVVLFILLTPGLLFQVPGRHRCVEFGNFQTSGASIMVHTLLYFSLICVFLLAVKVHLTGEQKHLRDTTSLNTKQVWQQEAIKQNESCKQATTHQACQPEQNPAPESWIKEELLKFKRQKEMRTWEFDFRAAACSVSIKTLAPGKRRRSDVRLGAGGVSGGAICAFKPRIAIPVAREEQNCRVWEHAYKWVIDIGPHHHLLRPHNHLSHCYWSLMKWKRKVAHTYTTTVAFLSHNVDKAFQLSPRMRLHGCKPGTISYNSLIHMHLVDLRRSNKSVWAYHLFEEMIGEI</sequence>
<dbReference type="Gene3D" id="1.25.40.10">
    <property type="entry name" value="Tetratricopeptide repeat domain"/>
    <property type="match status" value="1"/>
</dbReference>
<dbReference type="InterPro" id="IPR021775">
    <property type="entry name" value="DUF3339"/>
</dbReference>
<comment type="caution">
    <text evidence="2">The sequence shown here is derived from an EMBL/GenBank/DDBJ whole genome shotgun (WGS) entry which is preliminary data.</text>
</comment>
<feature type="transmembrane region" description="Helical" evidence="1">
    <location>
        <begin position="44"/>
        <end position="66"/>
    </location>
</feature>
<dbReference type="PANTHER" id="PTHR33128">
    <property type="entry name" value="OS05G0103400 PROTEIN"/>
    <property type="match status" value="1"/>
</dbReference>
<dbReference type="AlphaFoldDB" id="A0A5N5NDW0"/>
<dbReference type="Pfam" id="PF11820">
    <property type="entry name" value="DUF3339"/>
    <property type="match status" value="1"/>
</dbReference>
<keyword evidence="1" id="KW-1133">Transmembrane helix</keyword>
<reference evidence="3" key="1">
    <citation type="journal article" date="2019" name="Gigascience">
        <title>De novo genome assembly of the endangered Acer yangbiense, a plant species with extremely small populations endemic to Yunnan Province, China.</title>
        <authorList>
            <person name="Yang J."/>
            <person name="Wariss H.M."/>
            <person name="Tao L."/>
            <person name="Zhang R."/>
            <person name="Yun Q."/>
            <person name="Hollingsworth P."/>
            <person name="Dao Z."/>
            <person name="Luo G."/>
            <person name="Guo H."/>
            <person name="Ma Y."/>
            <person name="Sun W."/>
        </authorList>
    </citation>
    <scope>NUCLEOTIDE SEQUENCE [LARGE SCALE GENOMIC DNA]</scope>
    <source>
        <strain evidence="3">cv. br00</strain>
    </source>
</reference>
<evidence type="ECO:0000313" key="2">
    <source>
        <dbReference type="EMBL" id="KAB5564833.1"/>
    </source>
</evidence>
<evidence type="ECO:0000313" key="3">
    <source>
        <dbReference type="Proteomes" id="UP000326939"/>
    </source>
</evidence>
<dbReference type="InterPro" id="IPR011990">
    <property type="entry name" value="TPR-like_helical_dom_sf"/>
</dbReference>
<proteinExistence type="predicted"/>
<dbReference type="PANTHER" id="PTHR33128:SF55">
    <property type="entry name" value="TRANSMEMBRANE PROTEIN"/>
    <property type="match status" value="1"/>
</dbReference>
<evidence type="ECO:0000256" key="1">
    <source>
        <dbReference type="SAM" id="Phobius"/>
    </source>
</evidence>
<keyword evidence="1" id="KW-0472">Membrane</keyword>
<name>A0A5N5NDW0_9ROSI</name>
<dbReference type="Proteomes" id="UP000326939">
    <property type="component" value="Chromosome 3"/>
</dbReference>
<accession>A0A5N5NDW0</accession>
<organism evidence="2 3">
    <name type="scientific">Salix brachista</name>
    <dbReference type="NCBI Taxonomy" id="2182728"/>
    <lineage>
        <taxon>Eukaryota</taxon>
        <taxon>Viridiplantae</taxon>
        <taxon>Streptophyta</taxon>
        <taxon>Embryophyta</taxon>
        <taxon>Tracheophyta</taxon>
        <taxon>Spermatophyta</taxon>
        <taxon>Magnoliopsida</taxon>
        <taxon>eudicotyledons</taxon>
        <taxon>Gunneridae</taxon>
        <taxon>Pentapetalae</taxon>
        <taxon>rosids</taxon>
        <taxon>fabids</taxon>
        <taxon>Malpighiales</taxon>
        <taxon>Salicaceae</taxon>
        <taxon>Saliceae</taxon>
        <taxon>Salix</taxon>
    </lineage>
</organism>
<keyword evidence="3" id="KW-1185">Reference proteome</keyword>
<protein>
    <submittedName>
        <fullName evidence="2">Uncharacterized protein</fullName>
    </submittedName>
</protein>
<feature type="transmembrane region" description="Helical" evidence="1">
    <location>
        <begin position="6"/>
        <end position="23"/>
    </location>
</feature>
<keyword evidence="1" id="KW-0812">Transmembrane</keyword>
<gene>
    <name evidence="2" type="ORF">DKX38_004887</name>
</gene>
<dbReference type="EMBL" id="VDCV01000003">
    <property type="protein sequence ID" value="KAB5564833.1"/>
    <property type="molecule type" value="Genomic_DNA"/>
</dbReference>